<dbReference type="Proteomes" id="UP001058290">
    <property type="component" value="Chromosome"/>
</dbReference>
<name>A0ABY6A1L2_9BURK</name>
<evidence type="ECO:0000256" key="1">
    <source>
        <dbReference type="SAM" id="Phobius"/>
    </source>
</evidence>
<proteinExistence type="predicted"/>
<dbReference type="EMBL" id="CP104377">
    <property type="protein sequence ID" value="UXC18151.1"/>
    <property type="molecule type" value="Genomic_DNA"/>
</dbReference>
<sequence length="48" mass="5183">MTFVVEPDPPTTPVEPTPVPTMTAWGLLALSPIMGLAGFLGFSRRRKV</sequence>
<keyword evidence="4" id="KW-1185">Reference proteome</keyword>
<keyword evidence="1" id="KW-0812">Transmembrane</keyword>
<protein>
    <submittedName>
        <fullName evidence="3">IPTL-CTERM sorting domain-containing protein</fullName>
    </submittedName>
</protein>
<feature type="transmembrane region" description="Helical" evidence="1">
    <location>
        <begin position="22"/>
        <end position="42"/>
    </location>
</feature>
<evidence type="ECO:0000259" key="2">
    <source>
        <dbReference type="Pfam" id="PF18203"/>
    </source>
</evidence>
<dbReference type="InterPro" id="IPR026442">
    <property type="entry name" value="IPTL_CTERM"/>
</dbReference>
<keyword evidence="1" id="KW-1133">Transmembrane helix</keyword>
<evidence type="ECO:0000313" key="4">
    <source>
        <dbReference type="Proteomes" id="UP001058290"/>
    </source>
</evidence>
<accession>A0ABY6A1L2</accession>
<reference evidence="3" key="1">
    <citation type="submission" date="2022-09" db="EMBL/GenBank/DDBJ databases">
        <title>Bacterial diversity in gut of crayfish and pufferfish.</title>
        <authorList>
            <person name="Huang Y."/>
        </authorList>
    </citation>
    <scope>NUCLEOTIDE SEQUENCE</scope>
    <source>
        <strain evidence="3">PR12</strain>
    </source>
</reference>
<dbReference type="NCBIfam" id="TIGR04174">
    <property type="entry name" value="IPTL_CTERM"/>
    <property type="match status" value="1"/>
</dbReference>
<organism evidence="3 4">
    <name type="scientific">Comamonas squillarum</name>
    <dbReference type="NCBI Taxonomy" id="2977320"/>
    <lineage>
        <taxon>Bacteria</taxon>
        <taxon>Pseudomonadati</taxon>
        <taxon>Pseudomonadota</taxon>
        <taxon>Betaproteobacteria</taxon>
        <taxon>Burkholderiales</taxon>
        <taxon>Comamonadaceae</taxon>
        <taxon>Comamonas</taxon>
    </lineage>
</organism>
<dbReference type="Pfam" id="PF18203">
    <property type="entry name" value="IPTL-CTERM"/>
    <property type="match status" value="1"/>
</dbReference>
<keyword evidence="1" id="KW-0472">Membrane</keyword>
<gene>
    <name evidence="3" type="ORF">N4T19_21080</name>
</gene>
<feature type="domain" description="IPTL-CTERM protein sorting" evidence="2">
    <location>
        <begin position="17"/>
        <end position="46"/>
    </location>
</feature>
<evidence type="ECO:0000313" key="3">
    <source>
        <dbReference type="EMBL" id="UXC18151.1"/>
    </source>
</evidence>